<dbReference type="SUPFAM" id="SSF53383">
    <property type="entry name" value="PLP-dependent transferases"/>
    <property type="match status" value="1"/>
</dbReference>
<organism evidence="8 9">
    <name type="scientific">candidate division NPL-UPA2 bacterium Unc8</name>
    <dbReference type="NCBI Taxonomy" id="1980939"/>
    <lineage>
        <taxon>Bacteria</taxon>
    </lineage>
</organism>
<dbReference type="Gene3D" id="3.90.1150.10">
    <property type="entry name" value="Aspartate Aminotransferase, domain 1"/>
    <property type="match status" value="1"/>
</dbReference>
<sequence>MDELVRREVKNIEPYEPGKPIEEVERELGIKAVKMASNENALGPSLRAVAAIKSALGKINLYPDGGAHYLKNLLAEHLKVRKENVILGNGSDEIIRIITETFLNEDEEVVFAEPGFIIYRLAAVVMSGKCVSVPLKNYTHDLEAMSQAINERTKLIFIANPNNPTGTMVNADKVASFMKRLPENVVVIFDEAYYEYVDCNDFPETIDYVKNGRNVITLRTFSKVYGLAGLRIGYGIAGEKFIGEMNRVRQPFNVNSLAQVAARAALEDKEHVRKSRRANSEGKEFLYQEFTRMKITYVPSQANFVLVDVGMNADKATERLIKEGIIVRSMRMYNLPNFIRVTVGTEEQNEKFIKALRKVEMVAAGFSLREKESTDCL</sequence>
<evidence type="ECO:0000259" key="7">
    <source>
        <dbReference type="Pfam" id="PF00155"/>
    </source>
</evidence>
<accession>A0A399FXK9</accession>
<comment type="cofactor">
    <cofactor evidence="1 6">
        <name>pyridoxal 5'-phosphate</name>
        <dbReference type="ChEBI" id="CHEBI:597326"/>
    </cofactor>
</comment>
<dbReference type="InterPro" id="IPR050106">
    <property type="entry name" value="HistidinolP_aminotransfase"/>
</dbReference>
<evidence type="ECO:0000313" key="8">
    <source>
        <dbReference type="EMBL" id="RII00974.1"/>
    </source>
</evidence>
<dbReference type="GO" id="GO:0030170">
    <property type="term" value="F:pyridoxal phosphate binding"/>
    <property type="evidence" value="ECO:0007669"/>
    <property type="project" value="InterPro"/>
</dbReference>
<comment type="catalytic activity">
    <reaction evidence="6">
        <text>L-histidinol phosphate + 2-oxoglutarate = 3-(imidazol-4-yl)-2-oxopropyl phosphate + L-glutamate</text>
        <dbReference type="Rhea" id="RHEA:23744"/>
        <dbReference type="ChEBI" id="CHEBI:16810"/>
        <dbReference type="ChEBI" id="CHEBI:29985"/>
        <dbReference type="ChEBI" id="CHEBI:57766"/>
        <dbReference type="ChEBI" id="CHEBI:57980"/>
        <dbReference type="EC" id="2.6.1.9"/>
    </reaction>
</comment>
<dbReference type="PANTHER" id="PTHR43643:SF3">
    <property type="entry name" value="HISTIDINOL-PHOSPHATE AMINOTRANSFERASE"/>
    <property type="match status" value="1"/>
</dbReference>
<dbReference type="InterPro" id="IPR015421">
    <property type="entry name" value="PyrdxlP-dep_Trfase_major"/>
</dbReference>
<dbReference type="EMBL" id="NDHY01000001">
    <property type="protein sequence ID" value="RII00974.1"/>
    <property type="molecule type" value="Genomic_DNA"/>
</dbReference>
<dbReference type="InterPro" id="IPR004839">
    <property type="entry name" value="Aminotransferase_I/II_large"/>
</dbReference>
<keyword evidence="5 6" id="KW-0663">Pyridoxal phosphate</keyword>
<evidence type="ECO:0000256" key="1">
    <source>
        <dbReference type="ARBA" id="ARBA00001933"/>
    </source>
</evidence>
<feature type="modified residue" description="N6-(pyridoxal phosphate)lysine" evidence="6">
    <location>
        <position position="223"/>
    </location>
</feature>
<dbReference type="NCBIfam" id="TIGR01141">
    <property type="entry name" value="hisC"/>
    <property type="match status" value="1"/>
</dbReference>
<dbReference type="GO" id="GO:0004400">
    <property type="term" value="F:histidinol-phosphate transaminase activity"/>
    <property type="evidence" value="ECO:0007669"/>
    <property type="project" value="UniProtKB-UniRule"/>
</dbReference>
<dbReference type="InterPro" id="IPR015422">
    <property type="entry name" value="PyrdxlP-dep_Trfase_small"/>
</dbReference>
<dbReference type="EC" id="2.6.1.9" evidence="6"/>
<protein>
    <recommendedName>
        <fullName evidence="6">Histidinol-phosphate aminotransferase</fullName>
        <ecNumber evidence="6">2.6.1.9</ecNumber>
    </recommendedName>
    <alternativeName>
        <fullName evidence="6">Imidazole acetol-phosphate transaminase</fullName>
    </alternativeName>
</protein>
<evidence type="ECO:0000256" key="5">
    <source>
        <dbReference type="ARBA" id="ARBA00022898"/>
    </source>
</evidence>
<dbReference type="AlphaFoldDB" id="A0A399FXK9"/>
<evidence type="ECO:0000256" key="4">
    <source>
        <dbReference type="ARBA" id="ARBA00022679"/>
    </source>
</evidence>
<dbReference type="Pfam" id="PF00155">
    <property type="entry name" value="Aminotran_1_2"/>
    <property type="match status" value="1"/>
</dbReference>
<keyword evidence="6" id="KW-0368">Histidine biosynthesis</keyword>
<feature type="domain" description="Aminotransferase class I/classII large" evidence="7">
    <location>
        <begin position="32"/>
        <end position="356"/>
    </location>
</feature>
<gene>
    <name evidence="6" type="primary">hisC</name>
    <name evidence="8" type="ORF">B9J77_00055</name>
</gene>
<evidence type="ECO:0000313" key="9">
    <source>
        <dbReference type="Proteomes" id="UP000266287"/>
    </source>
</evidence>
<dbReference type="PANTHER" id="PTHR43643">
    <property type="entry name" value="HISTIDINOL-PHOSPHATE AMINOTRANSFERASE 2"/>
    <property type="match status" value="1"/>
</dbReference>
<comment type="similarity">
    <text evidence="6">Belongs to the class-II pyridoxal-phosphate-dependent aminotransferase family. Histidinol-phosphate aminotransferase subfamily.</text>
</comment>
<proteinExistence type="inferred from homology"/>
<dbReference type="Proteomes" id="UP000266287">
    <property type="component" value="Unassembled WGS sequence"/>
</dbReference>
<reference evidence="8 9" key="1">
    <citation type="submission" date="2018-08" db="EMBL/GenBank/DDBJ databases">
        <title>Draft genome of candidate division NPL-UPA2 bacterium Unc8 that adapted to ultra-basic serpentinizing groundwater.</title>
        <authorList>
            <person name="Ishii S."/>
            <person name="Suzuki S."/>
            <person name="Nealson K.H."/>
        </authorList>
    </citation>
    <scope>NUCLEOTIDE SEQUENCE [LARGE SCALE GENOMIC DNA]</scope>
    <source>
        <strain evidence="8">Unc8</strain>
    </source>
</reference>
<comment type="subunit">
    <text evidence="2 6">Homodimer.</text>
</comment>
<comment type="caution">
    <text evidence="8">The sequence shown here is derived from an EMBL/GenBank/DDBJ whole genome shotgun (WGS) entry which is preliminary data.</text>
</comment>
<comment type="pathway">
    <text evidence="6">Amino-acid biosynthesis; L-histidine biosynthesis; L-histidine from 5-phospho-alpha-D-ribose 1-diphosphate: step 7/9.</text>
</comment>
<dbReference type="CDD" id="cd00609">
    <property type="entry name" value="AAT_like"/>
    <property type="match status" value="1"/>
</dbReference>
<dbReference type="InterPro" id="IPR015424">
    <property type="entry name" value="PyrdxlP-dep_Trfase"/>
</dbReference>
<evidence type="ECO:0000256" key="3">
    <source>
        <dbReference type="ARBA" id="ARBA00022576"/>
    </source>
</evidence>
<evidence type="ECO:0000256" key="2">
    <source>
        <dbReference type="ARBA" id="ARBA00011738"/>
    </source>
</evidence>
<name>A0A399FXK9_UNCN2</name>
<keyword evidence="3 6" id="KW-0032">Aminotransferase</keyword>
<dbReference type="GO" id="GO:0000105">
    <property type="term" value="P:L-histidine biosynthetic process"/>
    <property type="evidence" value="ECO:0007669"/>
    <property type="project" value="UniProtKB-UniRule"/>
</dbReference>
<dbReference type="Gene3D" id="3.40.640.10">
    <property type="entry name" value="Type I PLP-dependent aspartate aminotransferase-like (Major domain)"/>
    <property type="match status" value="1"/>
</dbReference>
<dbReference type="HAMAP" id="MF_01023">
    <property type="entry name" value="HisC_aminotrans_2"/>
    <property type="match status" value="1"/>
</dbReference>
<dbReference type="UniPathway" id="UPA00031">
    <property type="reaction ID" value="UER00012"/>
</dbReference>
<dbReference type="InterPro" id="IPR005861">
    <property type="entry name" value="HisP_aminotrans"/>
</dbReference>
<keyword evidence="4 6" id="KW-0808">Transferase</keyword>
<keyword evidence="6" id="KW-0028">Amino-acid biosynthesis</keyword>
<evidence type="ECO:0000256" key="6">
    <source>
        <dbReference type="HAMAP-Rule" id="MF_01023"/>
    </source>
</evidence>